<dbReference type="InterPro" id="IPR012337">
    <property type="entry name" value="RNaseH-like_sf"/>
</dbReference>
<dbReference type="InterPro" id="IPR018973">
    <property type="entry name" value="MZB"/>
</dbReference>
<accession>A0A8J6MXL6</accession>
<dbReference type="SMART" id="SM00490">
    <property type="entry name" value="HELICc"/>
    <property type="match status" value="1"/>
</dbReference>
<dbReference type="InterPro" id="IPR038720">
    <property type="entry name" value="YprB_RNase_H-like_dom"/>
</dbReference>
<organism evidence="6 7">
    <name type="scientific">Candidatus Desulfacyla euxinica</name>
    <dbReference type="NCBI Taxonomy" id="2841693"/>
    <lineage>
        <taxon>Bacteria</taxon>
        <taxon>Deltaproteobacteria</taxon>
        <taxon>Candidatus Desulfacyla</taxon>
    </lineage>
</organism>
<dbReference type="Proteomes" id="UP000650524">
    <property type="component" value="Unassembled WGS sequence"/>
</dbReference>
<dbReference type="PROSITE" id="PS51194">
    <property type="entry name" value="HELICASE_CTER"/>
    <property type="match status" value="1"/>
</dbReference>
<evidence type="ECO:0000256" key="3">
    <source>
        <dbReference type="SAM" id="MobiDB-lite"/>
    </source>
</evidence>
<evidence type="ECO:0000259" key="5">
    <source>
        <dbReference type="PROSITE" id="PS51194"/>
    </source>
</evidence>
<dbReference type="InterPro" id="IPR055227">
    <property type="entry name" value="HRQ1_WHD"/>
</dbReference>
<dbReference type="PANTHER" id="PTHR47957:SF3">
    <property type="entry name" value="ATP-DEPENDENT HELICASE HRQ1"/>
    <property type="match status" value="1"/>
</dbReference>
<dbReference type="PANTHER" id="PTHR47957">
    <property type="entry name" value="ATP-DEPENDENT HELICASE HRQ1"/>
    <property type="match status" value="1"/>
</dbReference>
<dbReference type="InterPro" id="IPR001650">
    <property type="entry name" value="Helicase_C-like"/>
</dbReference>
<keyword evidence="2" id="KW-0067">ATP-binding</keyword>
<dbReference type="SMART" id="SM00487">
    <property type="entry name" value="DEXDc"/>
    <property type="match status" value="1"/>
</dbReference>
<dbReference type="InterPro" id="IPR027417">
    <property type="entry name" value="P-loop_NTPase"/>
</dbReference>
<dbReference type="Gene3D" id="3.40.50.300">
    <property type="entry name" value="P-loop containing nucleotide triphosphate hydrolases"/>
    <property type="match status" value="2"/>
</dbReference>
<dbReference type="GO" id="GO:0003676">
    <property type="term" value="F:nucleic acid binding"/>
    <property type="evidence" value="ECO:0007669"/>
    <property type="project" value="InterPro"/>
</dbReference>
<feature type="domain" description="Helicase C-terminal" evidence="5">
    <location>
        <begin position="270"/>
        <end position="421"/>
    </location>
</feature>
<evidence type="ECO:0000313" key="6">
    <source>
        <dbReference type="EMBL" id="MBC8176685.1"/>
    </source>
</evidence>
<evidence type="ECO:0000313" key="7">
    <source>
        <dbReference type="Proteomes" id="UP000650524"/>
    </source>
</evidence>
<gene>
    <name evidence="6" type="ORF">H8E19_04705</name>
</gene>
<dbReference type="GO" id="GO:0043138">
    <property type="term" value="F:3'-5' DNA helicase activity"/>
    <property type="evidence" value="ECO:0007669"/>
    <property type="project" value="TreeGrafter"/>
</dbReference>
<dbReference type="InterPro" id="IPR011545">
    <property type="entry name" value="DEAD/DEAH_box_helicase_dom"/>
</dbReference>
<comment type="caution">
    <text evidence="6">The sequence shown here is derived from an EMBL/GenBank/DDBJ whole genome shotgun (WGS) entry which is preliminary data.</text>
</comment>
<feature type="region of interest" description="Disordered" evidence="3">
    <location>
        <begin position="755"/>
        <end position="777"/>
    </location>
</feature>
<dbReference type="Gene3D" id="3.30.420.10">
    <property type="entry name" value="Ribonuclease H-like superfamily/Ribonuclease H"/>
    <property type="match status" value="1"/>
</dbReference>
<dbReference type="Pfam" id="PF09369">
    <property type="entry name" value="MZB"/>
    <property type="match status" value="1"/>
</dbReference>
<dbReference type="InterPro" id="IPR036397">
    <property type="entry name" value="RNaseH_sf"/>
</dbReference>
<sequence>MKLSDYLKTLKTHQGFRDAFAYHRYLPPRKPDYGPQMGFHNDIHETMKKLGLTELYRHQTESIEHLRNGSNLLAATETASGKSLIYNITVIEEILQNKKSKAIYLFPLKALEQDQLKNLSPWLKGIKSKKIFAEIYDGDTTPYRRKKIRENVPQILFTNPDMLHRGILAHHHNWEGLFKDLSFVVLDEVHTYRGIFGSHLNQVIRRLKRLCSLYGSSPKFILLSATISNPGDFGEKLIEEKLEVVRSSGAPKAGQHFLFLNPEESPNFYSAKLFVDCIRNGFRTIVFTQARKVTELIHLWVSQLSPELRKKISSYRAGFMPGERRLIEKRLASGDLLGVVSTSALEMGIDIGYLDICLLVGYPGTIINTWQRGGRVGRSGRESMVILVGKPDALDQYFMKNPADLFERPFEAAVLDPDNPYVVEAHLPCAAAEIPVTFKDKKYWGPDLPLHLENLEKKGLLNRTAEGEPTWFSSKRNPQLSVNIRSVGEAYTIFEKETGQAIGTVDGIRAFKECHPGAIYLHRARQYEVDRLILDKKDIVVHRSRLKYFTRTRSEKETEIIKVHRSMPKGQFLVREGKLKVTEIITGYEKRTLPGQGLIGVFDLDLPPQIFETIGFWIEIEPAIKRFVEEKGLHFMGGIHAIEHATIGIFPLFALCDRNDIGGICYPHHPQVGKSAIFIYDGYPGGVGLAQRGFEAVLELLEKTWELVKGCECEIGCPSCIHSPKCGSGNKPLDKGAARLILEALLGHIPLSEMSDEKVEKEPELLSGAEDPPQEETRGPRIIYFDLETQKTAKDVGGWQNSHLMRISVAVIFDSLEDRFLIFEEERIGDLIDHLTKADLIIGFNIKKFDYKVLGAYTEKDLKALPTFDILEDIHRRLGFRLGLDHLAKETLNTGKTAEGLQAVEWFRQGEMKKLTEYCRHDVATTKDLFLYGLENGHLIYRKKGVNRRLRLLVDWDLGKLTG</sequence>
<dbReference type="Pfam" id="PF22982">
    <property type="entry name" value="WHD_HRQ1"/>
    <property type="match status" value="1"/>
</dbReference>
<dbReference type="CDD" id="cd18797">
    <property type="entry name" value="SF2_C_Hrq"/>
    <property type="match status" value="1"/>
</dbReference>
<feature type="compositionally biased region" description="Basic and acidic residues" evidence="3">
    <location>
        <begin position="755"/>
        <end position="764"/>
    </location>
</feature>
<dbReference type="Pfam" id="PF13482">
    <property type="entry name" value="RNase_H_2"/>
    <property type="match status" value="1"/>
</dbReference>
<reference evidence="6 7" key="1">
    <citation type="submission" date="2020-08" db="EMBL/GenBank/DDBJ databases">
        <title>Bridging the membrane lipid divide: bacteria of the FCB group superphylum have the potential to synthesize archaeal ether lipids.</title>
        <authorList>
            <person name="Villanueva L."/>
            <person name="Von Meijenfeldt F.A.B."/>
            <person name="Westbye A.B."/>
            <person name="Yadav S."/>
            <person name="Hopmans E.C."/>
            <person name="Dutilh B.E."/>
            <person name="Sinninghe Damste J.S."/>
        </authorList>
    </citation>
    <scope>NUCLEOTIDE SEQUENCE [LARGE SCALE GENOMIC DNA]</scope>
    <source>
        <strain evidence="6">NIOZ-UU27</strain>
    </source>
</reference>
<dbReference type="PROSITE" id="PS51192">
    <property type="entry name" value="HELICASE_ATP_BIND_1"/>
    <property type="match status" value="1"/>
</dbReference>
<dbReference type="AlphaFoldDB" id="A0A8J6MXL6"/>
<keyword evidence="6" id="KW-0378">Hydrolase</keyword>
<dbReference type="CDD" id="cd17923">
    <property type="entry name" value="DEXHc_Hrq1-like"/>
    <property type="match status" value="1"/>
</dbReference>
<dbReference type="SUPFAM" id="SSF52540">
    <property type="entry name" value="P-loop containing nucleoside triphosphate hydrolases"/>
    <property type="match status" value="1"/>
</dbReference>
<evidence type="ECO:0000259" key="4">
    <source>
        <dbReference type="PROSITE" id="PS51192"/>
    </source>
</evidence>
<keyword evidence="1" id="KW-0547">Nucleotide-binding</keyword>
<protein>
    <submittedName>
        <fullName evidence="6">DEAD/DEAH box helicase</fullName>
    </submittedName>
</protein>
<dbReference type="SUPFAM" id="SSF53098">
    <property type="entry name" value="Ribonuclease H-like"/>
    <property type="match status" value="1"/>
</dbReference>
<name>A0A8J6MXL6_9DELT</name>
<dbReference type="GO" id="GO:0006289">
    <property type="term" value="P:nucleotide-excision repair"/>
    <property type="evidence" value="ECO:0007669"/>
    <property type="project" value="TreeGrafter"/>
</dbReference>
<proteinExistence type="predicted"/>
<dbReference type="GO" id="GO:0005524">
    <property type="term" value="F:ATP binding"/>
    <property type="evidence" value="ECO:0007669"/>
    <property type="project" value="UniProtKB-KW"/>
</dbReference>
<dbReference type="EMBL" id="JACNJD010000154">
    <property type="protein sequence ID" value="MBC8176685.1"/>
    <property type="molecule type" value="Genomic_DNA"/>
</dbReference>
<evidence type="ECO:0000256" key="1">
    <source>
        <dbReference type="ARBA" id="ARBA00022741"/>
    </source>
</evidence>
<evidence type="ECO:0000256" key="2">
    <source>
        <dbReference type="ARBA" id="ARBA00022840"/>
    </source>
</evidence>
<feature type="domain" description="Helicase ATP-binding" evidence="4">
    <location>
        <begin position="63"/>
        <end position="245"/>
    </location>
</feature>
<dbReference type="GO" id="GO:0036297">
    <property type="term" value="P:interstrand cross-link repair"/>
    <property type="evidence" value="ECO:0007669"/>
    <property type="project" value="TreeGrafter"/>
</dbReference>
<dbReference type="InterPro" id="IPR014001">
    <property type="entry name" value="Helicase_ATP-bd"/>
</dbReference>
<dbReference type="Pfam" id="PF00270">
    <property type="entry name" value="DEAD"/>
    <property type="match status" value="1"/>
</dbReference>
<dbReference type="Pfam" id="PF00271">
    <property type="entry name" value="Helicase_C"/>
    <property type="match status" value="1"/>
</dbReference>
<keyword evidence="6" id="KW-0347">Helicase</keyword>